<accession>A0A4Q9KN62</accession>
<sequence>MPHQRLARRRPDAARVLAYRTLRAVSSEGAYTNLELGRRLADAGLDARDAAFATELVSGTSRLQGTYDRVLAEASGRPSSGLKPDALDALRLGTHQLLSMRVPQRAAVAATVELAGAEIGEKVVGLTNAVLRKVAAKSLDEWVALLSAGEDAVGALATRTHHPRWIAQAYVDLLGDEAEAGLAANNEPPVTTLVVRPGLANTTELAGERTSHSPFGARRAGNPGDVPAVREGRAGVQDEGSQLVAWALARPDAPAGPWLDLCAGPGGKAALLAGLAIAAGQRLLASEVSEHRAALVAQSLRAYGGDHAPVVICADGTRPAWRDGAFARVMADVPCTGLGALRRRPESRWRRSESDLDDLVPLQRALLDSALDAAAPGGVVAYVTCSPHRRETVEIVDAAVAARPGRVRRLTASDWLTGVADCAVGDDVQLWPHRHGTDAMFLSLLRVD</sequence>
<gene>
    <name evidence="8" type="ORF">ET996_02600</name>
</gene>
<dbReference type="OrthoDB" id="9810297at2"/>
<dbReference type="SUPFAM" id="SSF53335">
    <property type="entry name" value="S-adenosyl-L-methionine-dependent methyltransferases"/>
    <property type="match status" value="1"/>
</dbReference>
<dbReference type="InterPro" id="IPR001678">
    <property type="entry name" value="MeTrfase_RsmB-F_NOP2_dom"/>
</dbReference>
<keyword evidence="2 5" id="KW-0808">Transferase</keyword>
<dbReference type="InterPro" id="IPR006027">
    <property type="entry name" value="NusB_RsmB_TIM44"/>
</dbReference>
<feature type="region of interest" description="Disordered" evidence="6">
    <location>
        <begin position="206"/>
        <end position="227"/>
    </location>
</feature>
<evidence type="ECO:0000256" key="4">
    <source>
        <dbReference type="ARBA" id="ARBA00022884"/>
    </source>
</evidence>
<name>A0A4Q9KN62_PROTD</name>
<dbReference type="InterPro" id="IPR029063">
    <property type="entry name" value="SAM-dependent_MTases_sf"/>
</dbReference>
<dbReference type="SUPFAM" id="SSF48013">
    <property type="entry name" value="NusB-like"/>
    <property type="match status" value="1"/>
</dbReference>
<keyword evidence="9" id="KW-1185">Reference proteome</keyword>
<organism evidence="8 9">
    <name type="scientific">Propioniciclava tarda</name>
    <dbReference type="NCBI Taxonomy" id="433330"/>
    <lineage>
        <taxon>Bacteria</taxon>
        <taxon>Bacillati</taxon>
        <taxon>Actinomycetota</taxon>
        <taxon>Actinomycetes</taxon>
        <taxon>Propionibacteriales</taxon>
        <taxon>Propionibacteriaceae</taxon>
        <taxon>Propioniciclava</taxon>
    </lineage>
</organism>
<evidence type="ECO:0000256" key="2">
    <source>
        <dbReference type="ARBA" id="ARBA00022679"/>
    </source>
</evidence>
<reference evidence="8 9" key="1">
    <citation type="submission" date="2019-01" db="EMBL/GenBank/DDBJ databases">
        <title>Lactibacter flavus gen. nov., sp. nov., a novel bacterium of the family Propionibacteriaceae isolated from raw milk and dairy products.</title>
        <authorList>
            <person name="Huptas C."/>
            <person name="Wenning M."/>
            <person name="Breitenwieser F."/>
            <person name="Doll E."/>
            <person name="Von Neubeck M."/>
            <person name="Busse H.-J."/>
            <person name="Scherer S."/>
        </authorList>
    </citation>
    <scope>NUCLEOTIDE SEQUENCE [LARGE SCALE GENOMIC DNA]</scope>
    <source>
        <strain evidence="9">DSM 22130 / JCM 15804 / WR061</strain>
    </source>
</reference>
<comment type="caution">
    <text evidence="8">The sequence shown here is derived from an EMBL/GenBank/DDBJ whole genome shotgun (WGS) entry which is preliminary data.</text>
</comment>
<keyword evidence="3 5" id="KW-0949">S-adenosyl-L-methionine</keyword>
<dbReference type="InterPro" id="IPR035926">
    <property type="entry name" value="NusB-like_sf"/>
</dbReference>
<keyword evidence="4 5" id="KW-0694">RNA-binding</keyword>
<evidence type="ECO:0000256" key="6">
    <source>
        <dbReference type="SAM" id="MobiDB-lite"/>
    </source>
</evidence>
<feature type="binding site" evidence="5">
    <location>
        <position position="332"/>
    </location>
    <ligand>
        <name>S-adenosyl-L-methionine</name>
        <dbReference type="ChEBI" id="CHEBI:59789"/>
    </ligand>
</feature>
<dbReference type="InterPro" id="IPR049560">
    <property type="entry name" value="MeTrfase_RsmB-F_NOP2_cat"/>
</dbReference>
<dbReference type="GO" id="GO:0001510">
    <property type="term" value="P:RNA methylation"/>
    <property type="evidence" value="ECO:0007669"/>
    <property type="project" value="InterPro"/>
</dbReference>
<evidence type="ECO:0000313" key="9">
    <source>
        <dbReference type="Proteomes" id="UP000291933"/>
    </source>
</evidence>
<feature type="domain" description="SAM-dependent MTase RsmB/NOP-type" evidence="7">
    <location>
        <begin position="166"/>
        <end position="448"/>
    </location>
</feature>
<dbReference type="Proteomes" id="UP000291933">
    <property type="component" value="Unassembled WGS sequence"/>
</dbReference>
<feature type="active site" description="Nucleophile" evidence="5">
    <location>
        <position position="385"/>
    </location>
</feature>
<dbReference type="GO" id="GO:0003723">
    <property type="term" value="F:RNA binding"/>
    <property type="evidence" value="ECO:0007669"/>
    <property type="project" value="UniProtKB-UniRule"/>
</dbReference>
<dbReference type="PROSITE" id="PS51686">
    <property type="entry name" value="SAM_MT_RSMB_NOP"/>
    <property type="match status" value="1"/>
</dbReference>
<proteinExistence type="inferred from homology"/>
<feature type="binding site" evidence="5">
    <location>
        <begin position="262"/>
        <end position="268"/>
    </location>
    <ligand>
        <name>S-adenosyl-L-methionine</name>
        <dbReference type="ChEBI" id="CHEBI:59789"/>
    </ligand>
</feature>
<dbReference type="PANTHER" id="PTHR22807:SF53">
    <property type="entry name" value="RIBOSOMAL RNA SMALL SUBUNIT METHYLTRANSFERASE B-RELATED"/>
    <property type="match status" value="1"/>
</dbReference>
<evidence type="ECO:0000313" key="8">
    <source>
        <dbReference type="EMBL" id="TBT95884.1"/>
    </source>
</evidence>
<feature type="binding site" evidence="5">
    <location>
        <position position="287"/>
    </location>
    <ligand>
        <name>S-adenosyl-L-methionine</name>
        <dbReference type="ChEBI" id="CHEBI:59789"/>
    </ligand>
</feature>
<dbReference type="AlphaFoldDB" id="A0A4Q9KN62"/>
<comment type="similarity">
    <text evidence="5">Belongs to the class I-like SAM-binding methyltransferase superfamily. RsmB/NOP family.</text>
</comment>
<dbReference type="PRINTS" id="PR02008">
    <property type="entry name" value="RCMTFAMILY"/>
</dbReference>
<protein>
    <submittedName>
        <fullName evidence="8">rRNA cytosine-C5-methylase</fullName>
    </submittedName>
</protein>
<dbReference type="EMBL" id="SDMR01000002">
    <property type="protein sequence ID" value="TBT95884.1"/>
    <property type="molecule type" value="Genomic_DNA"/>
</dbReference>
<dbReference type="PANTHER" id="PTHR22807">
    <property type="entry name" value="NOP2 YEAST -RELATED NOL1/NOP2/FMU SUN DOMAIN-CONTAINING"/>
    <property type="match status" value="1"/>
</dbReference>
<dbReference type="GO" id="GO:0006355">
    <property type="term" value="P:regulation of DNA-templated transcription"/>
    <property type="evidence" value="ECO:0007669"/>
    <property type="project" value="InterPro"/>
</dbReference>
<dbReference type="Gene3D" id="3.40.50.150">
    <property type="entry name" value="Vaccinia Virus protein VP39"/>
    <property type="match status" value="1"/>
</dbReference>
<evidence type="ECO:0000256" key="5">
    <source>
        <dbReference type="PROSITE-ProRule" id="PRU01023"/>
    </source>
</evidence>
<dbReference type="Gene3D" id="1.10.940.10">
    <property type="entry name" value="NusB-like"/>
    <property type="match status" value="1"/>
</dbReference>
<evidence type="ECO:0000259" key="7">
    <source>
        <dbReference type="PROSITE" id="PS51686"/>
    </source>
</evidence>
<dbReference type="GO" id="GO:0008173">
    <property type="term" value="F:RNA methyltransferase activity"/>
    <property type="evidence" value="ECO:0007669"/>
    <property type="project" value="InterPro"/>
</dbReference>
<dbReference type="Pfam" id="PF01189">
    <property type="entry name" value="Methyltr_RsmB-F"/>
    <property type="match status" value="1"/>
</dbReference>
<evidence type="ECO:0000256" key="3">
    <source>
        <dbReference type="ARBA" id="ARBA00022691"/>
    </source>
</evidence>
<keyword evidence="1 5" id="KW-0489">Methyltransferase</keyword>
<evidence type="ECO:0000256" key="1">
    <source>
        <dbReference type="ARBA" id="ARBA00022603"/>
    </source>
</evidence>
<feature type="binding site" evidence="5">
    <location>
        <position position="315"/>
    </location>
    <ligand>
        <name>S-adenosyl-L-methionine</name>
        <dbReference type="ChEBI" id="CHEBI:59789"/>
    </ligand>
</feature>
<dbReference type="InterPro" id="IPR023267">
    <property type="entry name" value="RCMT"/>
</dbReference>
<dbReference type="Pfam" id="PF01029">
    <property type="entry name" value="NusB"/>
    <property type="match status" value="1"/>
</dbReference>